<dbReference type="Proteomes" id="UP000241769">
    <property type="component" value="Unassembled WGS sequence"/>
</dbReference>
<dbReference type="Gene3D" id="3.60.21.10">
    <property type="match status" value="1"/>
</dbReference>
<name>A0A2P6NVY8_9EUKA</name>
<dbReference type="InterPro" id="IPR000979">
    <property type="entry name" value="Phosphodiesterase_MJ0936/Vps29"/>
</dbReference>
<dbReference type="GO" id="GO:0005829">
    <property type="term" value="C:cytosol"/>
    <property type="evidence" value="ECO:0007669"/>
    <property type="project" value="GOC"/>
</dbReference>
<dbReference type="GO" id="GO:0031410">
    <property type="term" value="C:cytoplasmic vesicle"/>
    <property type="evidence" value="ECO:0007669"/>
    <property type="project" value="UniProtKB-ARBA"/>
</dbReference>
<comment type="caution">
    <text evidence="7">The sequence shown here is derived from an EMBL/GenBank/DDBJ whole genome shotgun (WGS) entry which is preliminary data.</text>
</comment>
<evidence type="ECO:0000256" key="1">
    <source>
        <dbReference type="ARBA" id="ARBA00005945"/>
    </source>
</evidence>
<dbReference type="EMBL" id="MDYQ01000014">
    <property type="protein sequence ID" value="PRP88086.1"/>
    <property type="molecule type" value="Genomic_DNA"/>
</dbReference>
<dbReference type="InParanoid" id="A0A2P6NVY8"/>
<dbReference type="InterPro" id="IPR024654">
    <property type="entry name" value="Calcineurin-like_PHP_lpxH"/>
</dbReference>
<evidence type="ECO:0000313" key="7">
    <source>
        <dbReference type="EMBL" id="PRP88086.1"/>
    </source>
</evidence>
<comment type="similarity">
    <text evidence="1 5">Belongs to the VPS29 family.</text>
</comment>
<dbReference type="STRING" id="1890364.A0A2P6NVY8"/>
<dbReference type="FunCoup" id="A0A2P6NVY8">
    <property type="interactions" value="849"/>
</dbReference>
<evidence type="ECO:0000259" key="6">
    <source>
        <dbReference type="Pfam" id="PF12850"/>
    </source>
</evidence>
<keyword evidence="4" id="KW-0653">Protein transport</keyword>
<dbReference type="SUPFAM" id="SSF56300">
    <property type="entry name" value="Metallo-dependent phosphatases"/>
    <property type="match status" value="1"/>
</dbReference>
<keyword evidence="8" id="KW-1185">Reference proteome</keyword>
<proteinExistence type="inferred from homology"/>
<dbReference type="OrthoDB" id="10258130at2759"/>
<evidence type="ECO:0000313" key="8">
    <source>
        <dbReference type="Proteomes" id="UP000241769"/>
    </source>
</evidence>
<dbReference type="GO" id="GO:0042147">
    <property type="term" value="P:retrograde transport, endosome to Golgi"/>
    <property type="evidence" value="ECO:0007669"/>
    <property type="project" value="InterPro"/>
</dbReference>
<organism evidence="7 8">
    <name type="scientific">Planoprotostelium fungivorum</name>
    <dbReference type="NCBI Taxonomy" id="1890364"/>
    <lineage>
        <taxon>Eukaryota</taxon>
        <taxon>Amoebozoa</taxon>
        <taxon>Evosea</taxon>
        <taxon>Variosea</taxon>
        <taxon>Cavosteliida</taxon>
        <taxon>Cavosteliaceae</taxon>
        <taxon>Planoprotostelium</taxon>
    </lineage>
</organism>
<dbReference type="GO" id="GO:0015031">
    <property type="term" value="P:protein transport"/>
    <property type="evidence" value="ECO:0007669"/>
    <property type="project" value="UniProtKB-KW"/>
</dbReference>
<feature type="domain" description="Calcineurin-like phosphoesterase" evidence="6">
    <location>
        <begin position="4"/>
        <end position="157"/>
    </location>
</feature>
<evidence type="ECO:0000256" key="4">
    <source>
        <dbReference type="ARBA" id="ARBA00022927"/>
    </source>
</evidence>
<dbReference type="NCBIfam" id="TIGR00040">
    <property type="entry name" value="yfcE"/>
    <property type="match status" value="1"/>
</dbReference>
<dbReference type="InterPro" id="IPR028661">
    <property type="entry name" value="Vps29"/>
</dbReference>
<keyword evidence="3" id="KW-0813">Transport</keyword>
<dbReference type="InterPro" id="IPR029052">
    <property type="entry name" value="Metallo-depent_PP-like"/>
</dbReference>
<reference evidence="7 8" key="1">
    <citation type="journal article" date="2018" name="Genome Biol. Evol.">
        <title>Multiple Roots of Fruiting Body Formation in Amoebozoa.</title>
        <authorList>
            <person name="Hillmann F."/>
            <person name="Forbes G."/>
            <person name="Novohradska S."/>
            <person name="Ferling I."/>
            <person name="Riege K."/>
            <person name="Groth M."/>
            <person name="Westermann M."/>
            <person name="Marz M."/>
            <person name="Spaller T."/>
            <person name="Winckler T."/>
            <person name="Schaap P."/>
            <person name="Glockner G."/>
        </authorList>
    </citation>
    <scope>NUCLEOTIDE SEQUENCE [LARGE SCALE GENOMIC DNA]</scope>
    <source>
        <strain evidence="7 8">Jena</strain>
    </source>
</reference>
<dbReference type="Pfam" id="PF12850">
    <property type="entry name" value="Metallophos_2"/>
    <property type="match status" value="1"/>
</dbReference>
<dbReference type="PANTHER" id="PTHR11124">
    <property type="entry name" value="VACUOLAR SORTING PROTEIN VPS29"/>
    <property type="match status" value="1"/>
</dbReference>
<dbReference type="FunFam" id="3.60.21.10:FF:000015">
    <property type="entry name" value="Vacuolar protein sorting-associated protein 29"/>
    <property type="match status" value="1"/>
</dbReference>
<accession>A0A2P6NVY8</accession>
<sequence>MVLVLVIGDSHVPHRAASLPAKFTKLLVPGKIQHILCTGNLCSKDIQDYLKTLASDVHFVKGDFDENQSFPENKTVQIGQFKIGLSHGHQIVPWGDREARAILQRQLDVDILITGHTHQFEAYEYQKKFFINPGSATGAFSTLAEESTPTFVLMDVQGTHVITYVYLLRDSEVKVDKMEYIKPE</sequence>
<protein>
    <recommendedName>
        <fullName evidence="2 5">Vacuolar protein sorting-associated protein 29</fullName>
    </recommendedName>
</protein>
<evidence type="ECO:0000256" key="2">
    <source>
        <dbReference type="ARBA" id="ARBA00017767"/>
    </source>
</evidence>
<evidence type="ECO:0000256" key="5">
    <source>
        <dbReference type="RuleBase" id="RU362040"/>
    </source>
</evidence>
<dbReference type="GO" id="GO:0030904">
    <property type="term" value="C:retromer complex"/>
    <property type="evidence" value="ECO:0007669"/>
    <property type="project" value="InterPro"/>
</dbReference>
<dbReference type="CDD" id="cd07394">
    <property type="entry name" value="MPP_Vps29"/>
    <property type="match status" value="1"/>
</dbReference>
<dbReference type="AlphaFoldDB" id="A0A2P6NVY8"/>
<evidence type="ECO:0000256" key="3">
    <source>
        <dbReference type="ARBA" id="ARBA00022448"/>
    </source>
</evidence>
<gene>
    <name evidence="7" type="ORF">PROFUN_04177</name>
</gene>